<dbReference type="OrthoDB" id="3690688at2"/>
<name>A0A561S9K6_9ACTN</name>
<reference evidence="1 2" key="1">
    <citation type="submission" date="2019-06" db="EMBL/GenBank/DDBJ databases">
        <title>Sequencing the genomes of 1000 actinobacteria strains.</title>
        <authorList>
            <person name="Klenk H.-P."/>
        </authorList>
    </citation>
    <scope>NUCLEOTIDE SEQUENCE [LARGE SCALE GENOMIC DNA]</scope>
    <source>
        <strain evidence="1 2">DSM 44826</strain>
    </source>
</reference>
<evidence type="ECO:0000313" key="1">
    <source>
        <dbReference type="EMBL" id="TWF71551.1"/>
    </source>
</evidence>
<accession>A0A561S9K6</accession>
<organism evidence="1 2">
    <name type="scientific">Kitasatospora viridis</name>
    <dbReference type="NCBI Taxonomy" id="281105"/>
    <lineage>
        <taxon>Bacteria</taxon>
        <taxon>Bacillati</taxon>
        <taxon>Actinomycetota</taxon>
        <taxon>Actinomycetes</taxon>
        <taxon>Kitasatosporales</taxon>
        <taxon>Streptomycetaceae</taxon>
        <taxon>Kitasatospora</taxon>
    </lineage>
</organism>
<gene>
    <name evidence="1" type="ORF">FHX73_19181</name>
</gene>
<proteinExistence type="predicted"/>
<dbReference type="Proteomes" id="UP000317940">
    <property type="component" value="Unassembled WGS sequence"/>
</dbReference>
<keyword evidence="2" id="KW-1185">Reference proteome</keyword>
<evidence type="ECO:0000313" key="2">
    <source>
        <dbReference type="Proteomes" id="UP000317940"/>
    </source>
</evidence>
<dbReference type="RefSeq" id="WP_145911752.1">
    <property type="nucleotide sequence ID" value="NZ_BAAAMZ010000023.1"/>
</dbReference>
<sequence>MTALPPTGSADEVLAAGPFHAALSRAICAKGLSLDRIRDRLAELGLPVAVSTLSNWQRGATRPHRPRSLAAVARLDAILGLPPGTLLGHLGEPGPRGRARPAPIGTPRQAVSRLRAGLDQSDDPGFDVLAVRIDAAIRADGLRQEIRTTIRARRAGLDRRVVMCHTQSGAMARITAGRHCTAGRTAVDEEASLAAVELLFPPLGKGETYCLEHRTETGAADDYCGHWLFNAGAAFEATIRFAPEVPVARLHRIWRTDRSRPHKDLGQLRLLDNRVAHLLVADTAPGFHGVRWTG</sequence>
<comment type="caution">
    <text evidence="1">The sequence shown here is derived from an EMBL/GenBank/DDBJ whole genome shotgun (WGS) entry which is preliminary data.</text>
</comment>
<protein>
    <submittedName>
        <fullName evidence="1">Uncharacterized protein</fullName>
    </submittedName>
</protein>
<dbReference type="AlphaFoldDB" id="A0A561S9K6"/>
<dbReference type="EMBL" id="VIWT01000009">
    <property type="protein sequence ID" value="TWF71551.1"/>
    <property type="molecule type" value="Genomic_DNA"/>
</dbReference>